<feature type="transmembrane region" description="Helical" evidence="2">
    <location>
        <begin position="52"/>
        <end position="74"/>
    </location>
</feature>
<reference evidence="3" key="2">
    <citation type="submission" date="2020-11" db="EMBL/GenBank/DDBJ databases">
        <authorList>
            <person name="McCartney M.A."/>
            <person name="Auch B."/>
            <person name="Kono T."/>
            <person name="Mallez S."/>
            <person name="Becker A."/>
            <person name="Gohl D.M."/>
            <person name="Silverstein K.A.T."/>
            <person name="Koren S."/>
            <person name="Bechman K.B."/>
            <person name="Herman A."/>
            <person name="Abrahante J.E."/>
            <person name="Garbe J."/>
        </authorList>
    </citation>
    <scope>NUCLEOTIDE SEQUENCE</scope>
    <source>
        <strain evidence="3">Duluth1</strain>
        <tissue evidence="3">Whole animal</tissue>
    </source>
</reference>
<name>A0A9D4D547_DREPO</name>
<proteinExistence type="predicted"/>
<feature type="compositionally biased region" description="Polar residues" evidence="1">
    <location>
        <begin position="148"/>
        <end position="158"/>
    </location>
</feature>
<feature type="region of interest" description="Disordered" evidence="1">
    <location>
        <begin position="793"/>
        <end position="828"/>
    </location>
</feature>
<keyword evidence="2" id="KW-1133">Transmembrane helix</keyword>
<dbReference type="OrthoDB" id="6480633at2759"/>
<reference evidence="3" key="1">
    <citation type="journal article" date="2019" name="bioRxiv">
        <title>The Genome of the Zebra Mussel, Dreissena polymorpha: A Resource for Invasive Species Research.</title>
        <authorList>
            <person name="McCartney M.A."/>
            <person name="Auch B."/>
            <person name="Kono T."/>
            <person name="Mallez S."/>
            <person name="Zhang Y."/>
            <person name="Obille A."/>
            <person name="Becker A."/>
            <person name="Abrahante J.E."/>
            <person name="Garbe J."/>
            <person name="Badalamenti J.P."/>
            <person name="Herman A."/>
            <person name="Mangelson H."/>
            <person name="Liachko I."/>
            <person name="Sullivan S."/>
            <person name="Sone E.D."/>
            <person name="Koren S."/>
            <person name="Silverstein K.A.T."/>
            <person name="Beckman K.B."/>
            <person name="Gohl D.M."/>
        </authorList>
    </citation>
    <scope>NUCLEOTIDE SEQUENCE</scope>
    <source>
        <strain evidence="3">Duluth1</strain>
        <tissue evidence="3">Whole animal</tissue>
    </source>
</reference>
<feature type="region of interest" description="Disordered" evidence="1">
    <location>
        <begin position="539"/>
        <end position="561"/>
    </location>
</feature>
<dbReference type="EMBL" id="JAIWYP010000011">
    <property type="protein sequence ID" value="KAH3738327.1"/>
    <property type="molecule type" value="Genomic_DNA"/>
</dbReference>
<keyword evidence="2" id="KW-0472">Membrane</keyword>
<evidence type="ECO:0000256" key="2">
    <source>
        <dbReference type="SAM" id="Phobius"/>
    </source>
</evidence>
<feature type="compositionally biased region" description="Polar residues" evidence="1">
    <location>
        <begin position="552"/>
        <end position="561"/>
    </location>
</feature>
<dbReference type="AlphaFoldDB" id="A0A9D4D547"/>
<dbReference type="Proteomes" id="UP000828390">
    <property type="component" value="Unassembled WGS sequence"/>
</dbReference>
<feature type="region of interest" description="Disordered" evidence="1">
    <location>
        <begin position="842"/>
        <end position="886"/>
    </location>
</feature>
<organism evidence="3 4">
    <name type="scientific">Dreissena polymorpha</name>
    <name type="common">Zebra mussel</name>
    <name type="synonym">Mytilus polymorpha</name>
    <dbReference type="NCBI Taxonomy" id="45954"/>
    <lineage>
        <taxon>Eukaryota</taxon>
        <taxon>Metazoa</taxon>
        <taxon>Spiralia</taxon>
        <taxon>Lophotrochozoa</taxon>
        <taxon>Mollusca</taxon>
        <taxon>Bivalvia</taxon>
        <taxon>Autobranchia</taxon>
        <taxon>Heteroconchia</taxon>
        <taxon>Euheterodonta</taxon>
        <taxon>Imparidentia</taxon>
        <taxon>Neoheterodontei</taxon>
        <taxon>Myida</taxon>
        <taxon>Dreissenoidea</taxon>
        <taxon>Dreissenidae</taxon>
        <taxon>Dreissena</taxon>
    </lineage>
</organism>
<protein>
    <submittedName>
        <fullName evidence="3">Uncharacterized protein</fullName>
    </submittedName>
</protein>
<feature type="compositionally biased region" description="Polar residues" evidence="1">
    <location>
        <begin position="683"/>
        <end position="705"/>
    </location>
</feature>
<evidence type="ECO:0000313" key="3">
    <source>
        <dbReference type="EMBL" id="KAH3738327.1"/>
    </source>
</evidence>
<gene>
    <name evidence="3" type="ORF">DPMN_044961</name>
</gene>
<evidence type="ECO:0000313" key="4">
    <source>
        <dbReference type="Proteomes" id="UP000828390"/>
    </source>
</evidence>
<feature type="region of interest" description="Disordered" evidence="1">
    <location>
        <begin position="25"/>
        <end position="47"/>
    </location>
</feature>
<evidence type="ECO:0000256" key="1">
    <source>
        <dbReference type="SAM" id="MobiDB-lite"/>
    </source>
</evidence>
<accession>A0A9D4D547</accession>
<sequence length="913" mass="102338">MTPFTSADKITGTNSTTLRSSLVYASSPVPSKTEAKTGTGDGHNDQTKTTTIVVGVLVPVILIGIAALIFYKWYRKKYPVRMGIGRNFSTFSNPAYNKRQSVVNMAGEDKENVFNALSRRNPQMADVAEVEDVGHTNPGFDDDDENPESINTSESNADFDSIDGNVAKVVEVQDISVETDQRPERSLKNISRDGTRKRATLIRTYDMERVEIDAAFEYASESDLGKRTESEISYGNESTDTHTISISFAESFDNRLKIRSKSEDLIVRSDSSTDSTDEIELKERSKSDTNRLLNVREQKEHLAQLSASEKENTYAQSKTPSIEEFETFELITQVSELTELRFPELQNDSVRSDNDNGAFNTFENVIEQNDFTKEFESAKGKQSHTGDFLKSETEINDKQSFKSNSFDNENDENTSEISSMTIGFEILDSEINATKYVDSNDNMDCYNEDDISYKINSNSTSMEHLNPEQLISAFPKRLSLSLSSEHIFLERRPQSVLVQDTIIFEPETPNPVHLDCTPTVSPRRGRRAFTLNDISEKINYSRGSSDNKSEKISTSSPQINTPFSGIPDYSFFPKPIESNTSNFVDTQDVSVSQPALNTSSVDSVCNIDNRNASRIGEAESGSIDSTSNDSENDELVENNMSFVSTTAEVYSESDKNDDSDNADMLEDIQTPIFGEIPEDEQSKQTSNQTSNLRDTYSNESNPNEFSKSSTLIGIDVDESNLVEITVNAEINEISFDRSNLEDIIQPSTINEIPVDKSNIEETIILNTLEDVTRIKAGPKSKILAGDFKFDAHYSSSDSDDSSGSSSVDEDPDDKDPSNNNTMDVTVPFWSDRDNYQTEHNFEEQVMENNPIGRSSHRKRDTAHENTSSKEQDHLILMDTDDLKDDNPDDIFRKHKFKSFEITDEKSDESNSEC</sequence>
<feature type="region of interest" description="Disordered" evidence="1">
    <location>
        <begin position="673"/>
        <end position="705"/>
    </location>
</feature>
<keyword evidence="4" id="KW-1185">Reference proteome</keyword>
<feature type="compositionally biased region" description="Basic and acidic residues" evidence="1">
    <location>
        <begin position="861"/>
        <end position="875"/>
    </location>
</feature>
<feature type="region of interest" description="Disordered" evidence="1">
    <location>
        <begin position="134"/>
        <end position="160"/>
    </location>
</feature>
<keyword evidence="2" id="KW-0812">Transmembrane</keyword>
<comment type="caution">
    <text evidence="3">The sequence shown here is derived from an EMBL/GenBank/DDBJ whole genome shotgun (WGS) entry which is preliminary data.</text>
</comment>